<dbReference type="Proteomes" id="UP000094801">
    <property type="component" value="Unassembled WGS sequence"/>
</dbReference>
<feature type="coiled-coil region" evidence="6">
    <location>
        <begin position="504"/>
        <end position="646"/>
    </location>
</feature>
<reference evidence="10" key="1">
    <citation type="submission" date="2016-04" db="EMBL/GenBank/DDBJ databases">
        <title>Comparative genomics of biotechnologically important yeasts.</title>
        <authorList>
            <consortium name="DOE Joint Genome Institute"/>
            <person name="Riley R."/>
            <person name="Haridas S."/>
            <person name="Wolfe K.H."/>
            <person name="Lopes M.R."/>
            <person name="Hittinger C.T."/>
            <person name="Goker M."/>
            <person name="Salamov A."/>
            <person name="Wisecaver J."/>
            <person name="Long T.M."/>
            <person name="Aerts A.L."/>
            <person name="Barry K."/>
            <person name="Choi C."/>
            <person name="Clum A."/>
            <person name="Coughlan A.Y."/>
            <person name="Deshpande S."/>
            <person name="Douglass A.P."/>
            <person name="Hanson S.J."/>
            <person name="Klenk H.-P."/>
            <person name="Labutti K."/>
            <person name="Lapidus A."/>
            <person name="Lindquist E."/>
            <person name="Lipzen A."/>
            <person name="Meier-Kolthoff J.P."/>
            <person name="Ohm R.A."/>
            <person name="Otillar R.P."/>
            <person name="Pangilinan J."/>
            <person name="Peng Y."/>
            <person name="Rokas A."/>
            <person name="Rosa C.A."/>
            <person name="Scheuner C."/>
            <person name="Sibirny A.A."/>
            <person name="Slot J.C."/>
            <person name="Stielow J.B."/>
            <person name="Sun H."/>
            <person name="Kurtzman C.P."/>
            <person name="Blackwell M."/>
            <person name="Grigoriev I.V."/>
            <person name="Jeffries T.W."/>
        </authorList>
    </citation>
    <scope>NUCLEOTIDE SEQUENCE [LARGE SCALE GENOMIC DNA]</scope>
    <source>
        <strain evidence="10">NRRL YB-2248</strain>
    </source>
</reference>
<dbReference type="AlphaFoldDB" id="A0A1E4SXY5"/>
<dbReference type="SUPFAM" id="SSF90257">
    <property type="entry name" value="Myosin rod fragments"/>
    <property type="match status" value="1"/>
</dbReference>
<accession>A0A1E4SXY5</accession>
<dbReference type="InterPro" id="IPR000237">
    <property type="entry name" value="GRIP_dom"/>
</dbReference>
<evidence type="ECO:0000313" key="9">
    <source>
        <dbReference type="EMBL" id="ODV84358.1"/>
    </source>
</evidence>
<proteinExistence type="predicted"/>
<name>A0A1E4SXY5_9ASCO</name>
<feature type="region of interest" description="Disordered" evidence="7">
    <location>
        <begin position="25"/>
        <end position="137"/>
    </location>
</feature>
<evidence type="ECO:0000256" key="2">
    <source>
        <dbReference type="ARBA" id="ARBA00004496"/>
    </source>
</evidence>
<evidence type="ECO:0000256" key="4">
    <source>
        <dbReference type="ARBA" id="ARBA00023054"/>
    </source>
</evidence>
<feature type="coiled-coil region" evidence="6">
    <location>
        <begin position="777"/>
        <end position="1008"/>
    </location>
</feature>
<evidence type="ECO:0000259" key="8">
    <source>
        <dbReference type="PROSITE" id="PS50913"/>
    </source>
</evidence>
<dbReference type="PANTHER" id="PTHR23157">
    <property type="entry name" value="GRIP AND COILED-COIL DOMAIN-CONTAINING PROTEIN 1"/>
    <property type="match status" value="1"/>
</dbReference>
<feature type="coiled-coil region" evidence="6">
    <location>
        <begin position="672"/>
        <end position="752"/>
    </location>
</feature>
<feature type="region of interest" description="Disordered" evidence="7">
    <location>
        <begin position="1122"/>
        <end position="1162"/>
    </location>
</feature>
<feature type="compositionally biased region" description="Acidic residues" evidence="7">
    <location>
        <begin position="66"/>
        <end position="78"/>
    </location>
</feature>
<feature type="compositionally biased region" description="Basic residues" evidence="7">
    <location>
        <begin position="445"/>
        <end position="457"/>
    </location>
</feature>
<feature type="region of interest" description="Disordered" evidence="7">
    <location>
        <begin position="428"/>
        <end position="493"/>
    </location>
</feature>
<dbReference type="EMBL" id="KV453857">
    <property type="protein sequence ID" value="ODV84358.1"/>
    <property type="molecule type" value="Genomic_DNA"/>
</dbReference>
<dbReference type="SMART" id="SM00755">
    <property type="entry name" value="Grip"/>
    <property type="match status" value="1"/>
</dbReference>
<feature type="compositionally biased region" description="Low complexity" evidence="7">
    <location>
        <begin position="1129"/>
        <end position="1143"/>
    </location>
</feature>
<feature type="domain" description="GRIP" evidence="8">
    <location>
        <begin position="1164"/>
        <end position="1212"/>
    </location>
</feature>
<dbReference type="PROSITE" id="PS50913">
    <property type="entry name" value="GRIP"/>
    <property type="match status" value="1"/>
</dbReference>
<keyword evidence="4 6" id="KW-0175">Coiled coil</keyword>
<evidence type="ECO:0000256" key="6">
    <source>
        <dbReference type="SAM" id="Coils"/>
    </source>
</evidence>
<dbReference type="InterPro" id="IPR051952">
    <property type="entry name" value="Golgi-autophagy_related"/>
</dbReference>
<sequence>MFSKISQIGKNFTEEISRINDEVSIARKQQHQQQQSTPQTTDPAAASKILAIETPNPETLIQPEDPPSEEQSEMDNDFDPASPPSTEVEEPQTAEVSATSPQIAPIVSPAPSQTPRSVSMSQVGSANSTPPPQSQLDLARNASLYVPGTTIKYSDLPNEIRGKMRKFVKYEEKYPVLFDAYKVEKKKTFIISNFEKMLQETTPCSSISDADSLKAYLSSLTSKNDILNSEMRKVKLSAETTLKNERLAFQKKLDETSAKVSELEARLQSKSESEMIEGKDAEYLETIKSLEERNSSLEMELRNTRELAEESKAKIQEEQFKQLESAKTENTLLNSQLKEADAEKTMISNELQAAKQAQESVNAKVQELESDLANHKTSISKLESEHHSEIASFNTKISELEESARSSSTLAQLFKDKIVTLTEELEAKTTDSATKEVKSNPMSKSAKKKNNKKKKNQKQQQQQTQPDEDQEGEGEEEEVNTKETETVSFAEEKPIASTLSDVEIIELQHNFESLSSKYESLKQVEVQLAELNNKNNSLMQNYELLQNKLADEQTLNSSSVEKLSIEIKDLKSQIKAKDEEIENMRDMLRDVGDSLVETKDKLKELEESKSASGELQTKLNEKSEALEAAKSELEILRVQNADAVTDYEITKSSMTKKLESLLQEGKDTASELNAARTAIKNITEKKEMAENKLEQKDMEIAELNKQIGELKNKFEIDSKNLSKNHNKLSLALSTVTKEKEVLEKRVKELNQLKTNEVQLKLDLASVRTSLAHKEKANSENESRIRYLEEEKAKLNDSLIELKVEISELRSKNNSFVETKNILVTKNENLKQEYNQLMLNMNKLSTENNKLMRDLEEYEDKYNEAKDLKNNSTLQSDSMKKRCEELIMRAKEYENRVDLLEEELSESRSMLQERTREAGTMRKLLADTEASQDAKLREMTARYSTLLEEKEMLENETTITIKKKQREIDEFKLKLDAMSHDLMELKSDRDQLIAKLDEQSKQMNEAQNSAISSSSLSRSATTAGNTAANVNNAAAQITRIGSFSNGTSSNMLSVSDDSSNHTSQLIESLRDSLNSSEARTKDLEHLNNLLKKSNEESFQKMTRLNKKYKVLSQQYRTARERRMSINSVDSVPSSPIGSRSGSIVESPGKHEHSTDSNIVTKGSSEDDVKEKVEYIKNVLLGFLEHKEQRMILLPVVKTLLYLNDSDEKRLLSSLNKP</sequence>
<dbReference type="GO" id="GO:0005794">
    <property type="term" value="C:Golgi apparatus"/>
    <property type="evidence" value="ECO:0007669"/>
    <property type="project" value="TreeGrafter"/>
</dbReference>
<protein>
    <recommendedName>
        <fullName evidence="8">GRIP domain-containing protein</fullName>
    </recommendedName>
</protein>
<organism evidence="9 10">
    <name type="scientific">[Candida] arabinofermentans NRRL YB-2248</name>
    <dbReference type="NCBI Taxonomy" id="983967"/>
    <lineage>
        <taxon>Eukaryota</taxon>
        <taxon>Fungi</taxon>
        <taxon>Dikarya</taxon>
        <taxon>Ascomycota</taxon>
        <taxon>Saccharomycotina</taxon>
        <taxon>Pichiomycetes</taxon>
        <taxon>Pichiales</taxon>
        <taxon>Pichiaceae</taxon>
        <taxon>Ogataea</taxon>
        <taxon>Ogataea/Candida clade</taxon>
    </lineage>
</organism>
<dbReference type="STRING" id="983967.A0A1E4SXY5"/>
<keyword evidence="10" id="KW-1185">Reference proteome</keyword>
<feature type="compositionally biased region" description="Basic and acidic residues" evidence="7">
    <location>
        <begin position="428"/>
        <end position="438"/>
    </location>
</feature>
<evidence type="ECO:0000256" key="7">
    <source>
        <dbReference type="SAM" id="MobiDB-lite"/>
    </source>
</evidence>
<evidence type="ECO:0000256" key="5">
    <source>
        <dbReference type="ARBA" id="ARBA00023136"/>
    </source>
</evidence>
<feature type="coiled-coil region" evidence="6">
    <location>
        <begin position="246"/>
        <end position="385"/>
    </location>
</feature>
<keyword evidence="3" id="KW-0963">Cytoplasm</keyword>
<feature type="compositionally biased region" description="Basic and acidic residues" evidence="7">
    <location>
        <begin position="479"/>
        <end position="493"/>
    </location>
</feature>
<dbReference type="PANTHER" id="PTHR23157:SF25">
    <property type="entry name" value="GRIP AND COILED-COIL DOMAIN-CONTAINING PROTEIN 1"/>
    <property type="match status" value="1"/>
</dbReference>
<evidence type="ECO:0000256" key="1">
    <source>
        <dbReference type="ARBA" id="ARBA00004184"/>
    </source>
</evidence>
<feature type="compositionally biased region" description="Polar residues" evidence="7">
    <location>
        <begin position="110"/>
        <end position="128"/>
    </location>
</feature>
<keyword evidence="5" id="KW-0472">Membrane</keyword>
<dbReference type="OrthoDB" id="1926336at2759"/>
<feature type="compositionally biased region" description="Low complexity" evidence="7">
    <location>
        <begin position="31"/>
        <end position="41"/>
    </location>
</feature>
<feature type="compositionally biased region" description="Acidic residues" evidence="7">
    <location>
        <begin position="466"/>
        <end position="478"/>
    </location>
</feature>
<evidence type="ECO:0000313" key="10">
    <source>
        <dbReference type="Proteomes" id="UP000094801"/>
    </source>
</evidence>
<feature type="coiled-coil region" evidence="6">
    <location>
        <begin position="1065"/>
        <end position="1120"/>
    </location>
</feature>
<gene>
    <name evidence="9" type="ORF">CANARDRAFT_29232</name>
</gene>
<evidence type="ECO:0000256" key="3">
    <source>
        <dbReference type="ARBA" id="ARBA00022490"/>
    </source>
</evidence>
<comment type="subcellular location">
    <subcellularLocation>
        <location evidence="2">Cytoplasm</location>
    </subcellularLocation>
    <subcellularLocation>
        <location evidence="1">Endomembrane system</location>
        <topology evidence="1">Peripheral membrane protein</topology>
    </subcellularLocation>
</comment>
<dbReference type="Pfam" id="PF01465">
    <property type="entry name" value="GRIP"/>
    <property type="match status" value="1"/>
</dbReference>